<feature type="transmembrane region" description="Helical" evidence="1">
    <location>
        <begin position="22"/>
        <end position="39"/>
    </location>
</feature>
<name>A0ABY4AK40_9BURK</name>
<evidence type="ECO:0008006" key="4">
    <source>
        <dbReference type="Google" id="ProtNLM"/>
    </source>
</evidence>
<evidence type="ECO:0000256" key="1">
    <source>
        <dbReference type="SAM" id="Phobius"/>
    </source>
</evidence>
<proteinExistence type="predicted"/>
<dbReference type="EMBL" id="CP063982">
    <property type="protein sequence ID" value="UOD50559.1"/>
    <property type="molecule type" value="Genomic_DNA"/>
</dbReference>
<dbReference type="Proteomes" id="UP000831607">
    <property type="component" value="Chromosome"/>
</dbReference>
<keyword evidence="1" id="KW-0812">Transmembrane</keyword>
<gene>
    <name evidence="2" type="ORF">DHf2319_01050</name>
</gene>
<keyword evidence="1" id="KW-1133">Transmembrane helix</keyword>
<sequence length="182" mass="19992">MTTKTDIGQLSSLLRRLCLPRWIWRSVVLVLAALAWLWVAKQILIGGSLVSYEGLQSLGTQVVTFLTRINPYLWWAVTIILTLIVLSLARSWLKSSVKAGREVSVSVADVQKLAQGMSPEGVDVLLWVWDKEAGPVTIGDLIAAREQLRRGRVRKLATARAQHQVLLSARDGQTPGSASPDA</sequence>
<keyword evidence="3" id="KW-1185">Reference proteome</keyword>
<reference evidence="2 3" key="1">
    <citation type="submission" date="2020-11" db="EMBL/GenBank/DDBJ databases">
        <title>Algicoccus daihaiensis sp.nov., isolated from Daihai Lake in Inner Mongolia.</title>
        <authorList>
            <person name="Kai J."/>
        </authorList>
    </citation>
    <scope>NUCLEOTIDE SEQUENCE [LARGE SCALE GENOMIC DNA]</scope>
    <source>
        <strain evidence="3">f23</strain>
    </source>
</reference>
<organism evidence="2 3">
    <name type="scientific">Orrella daihaiensis</name>
    <dbReference type="NCBI Taxonomy" id="2782176"/>
    <lineage>
        <taxon>Bacteria</taxon>
        <taxon>Pseudomonadati</taxon>
        <taxon>Pseudomonadota</taxon>
        <taxon>Betaproteobacteria</taxon>
        <taxon>Burkholderiales</taxon>
        <taxon>Alcaligenaceae</taxon>
        <taxon>Orrella</taxon>
    </lineage>
</organism>
<keyword evidence="1" id="KW-0472">Membrane</keyword>
<evidence type="ECO:0000313" key="2">
    <source>
        <dbReference type="EMBL" id="UOD50559.1"/>
    </source>
</evidence>
<evidence type="ECO:0000313" key="3">
    <source>
        <dbReference type="Proteomes" id="UP000831607"/>
    </source>
</evidence>
<protein>
    <recommendedName>
        <fullName evidence="4">Alkaline shock response membrane anchor protein AmaP</fullName>
    </recommendedName>
</protein>
<feature type="transmembrane region" description="Helical" evidence="1">
    <location>
        <begin position="72"/>
        <end position="93"/>
    </location>
</feature>
<accession>A0ABY4AK40</accession>
<dbReference type="RefSeq" id="WP_243478962.1">
    <property type="nucleotide sequence ID" value="NZ_CP063982.1"/>
</dbReference>